<name>A0ABT1WFB5_9BURK</name>
<reference evidence="1 2" key="1">
    <citation type="submission" date="2022-07" db="EMBL/GenBank/DDBJ databases">
        <authorList>
            <person name="Xamxidin M."/>
            <person name="Wu M."/>
        </authorList>
    </citation>
    <scope>NUCLEOTIDE SEQUENCE [LARGE SCALE GENOMIC DNA]</scope>
    <source>
        <strain evidence="1 2">NBRC 111650</strain>
    </source>
</reference>
<gene>
    <name evidence="1" type="ORF">NQT62_07055</name>
</gene>
<proteinExistence type="predicted"/>
<evidence type="ECO:0000313" key="2">
    <source>
        <dbReference type="Proteomes" id="UP001204142"/>
    </source>
</evidence>
<dbReference type="RefSeq" id="WP_256763959.1">
    <property type="nucleotide sequence ID" value="NZ_JANIGO010000002.1"/>
</dbReference>
<dbReference type="Gene3D" id="1.10.3210.10">
    <property type="entry name" value="Hypothetical protein af1432"/>
    <property type="match status" value="1"/>
</dbReference>
<dbReference type="EMBL" id="JANIGO010000002">
    <property type="protein sequence ID" value="MCQ8896194.1"/>
    <property type="molecule type" value="Genomic_DNA"/>
</dbReference>
<organism evidence="1 2">
    <name type="scientific">Limnobacter humi</name>
    <dbReference type="NCBI Taxonomy" id="1778671"/>
    <lineage>
        <taxon>Bacteria</taxon>
        <taxon>Pseudomonadati</taxon>
        <taxon>Pseudomonadota</taxon>
        <taxon>Betaproteobacteria</taxon>
        <taxon>Burkholderiales</taxon>
        <taxon>Burkholderiaceae</taxon>
        <taxon>Limnobacter</taxon>
    </lineage>
</organism>
<sequence>MQLPIQYQAALAVAHQATSLKTRTWPTPFFPVHHHAEQMATEAMRLNLDSAAVKAAILHDLVLMSPITLDDIERVAGHETADLVQLMTPDTRVLENPAQFDLTAYCADVARSSTVVQTLVLMDWLQTASLIGASSPALAPGLGLHLQQVATALHQAPHVLQARAAWIASWLERRPYEQQVAQYAVQSSLRSNPVANL</sequence>
<dbReference type="Proteomes" id="UP001204142">
    <property type="component" value="Unassembled WGS sequence"/>
</dbReference>
<dbReference type="SUPFAM" id="SSF109604">
    <property type="entry name" value="HD-domain/PDEase-like"/>
    <property type="match status" value="1"/>
</dbReference>
<keyword evidence="2" id="KW-1185">Reference proteome</keyword>
<protein>
    <recommendedName>
        <fullName evidence="3">Phosphohydrolase</fullName>
    </recommendedName>
</protein>
<evidence type="ECO:0008006" key="3">
    <source>
        <dbReference type="Google" id="ProtNLM"/>
    </source>
</evidence>
<comment type="caution">
    <text evidence="1">The sequence shown here is derived from an EMBL/GenBank/DDBJ whole genome shotgun (WGS) entry which is preliminary data.</text>
</comment>
<evidence type="ECO:0000313" key="1">
    <source>
        <dbReference type="EMBL" id="MCQ8896194.1"/>
    </source>
</evidence>
<accession>A0ABT1WFB5</accession>